<dbReference type="Proteomes" id="UP000887540">
    <property type="component" value="Unplaced"/>
</dbReference>
<comment type="cofactor">
    <cofactor evidence="1">
        <name>heme</name>
        <dbReference type="ChEBI" id="CHEBI:30413"/>
    </cofactor>
</comment>
<keyword evidence="3" id="KW-0479">Metal-binding</keyword>
<evidence type="ECO:0000256" key="5">
    <source>
        <dbReference type="ARBA" id="ARBA00023033"/>
    </source>
</evidence>
<dbReference type="PRINTS" id="PR00463">
    <property type="entry name" value="EP450I"/>
</dbReference>
<dbReference type="SUPFAM" id="SSF48264">
    <property type="entry name" value="Cytochrome P450"/>
    <property type="match status" value="1"/>
</dbReference>
<dbReference type="PANTHER" id="PTHR24291:SF128">
    <property type="entry name" value="CYTOCHROME P450"/>
    <property type="match status" value="1"/>
</dbReference>
<reference evidence="7" key="1">
    <citation type="submission" date="2022-11" db="UniProtKB">
        <authorList>
            <consortium name="WormBaseParasite"/>
        </authorList>
    </citation>
    <scope>IDENTIFICATION</scope>
</reference>
<evidence type="ECO:0000256" key="2">
    <source>
        <dbReference type="ARBA" id="ARBA00010617"/>
    </source>
</evidence>
<proteinExistence type="inferred from homology"/>
<comment type="similarity">
    <text evidence="2">Belongs to the cytochrome P450 family.</text>
</comment>
<dbReference type="AlphaFoldDB" id="A0A914CGE1"/>
<dbReference type="CDD" id="cd20628">
    <property type="entry name" value="CYP4"/>
    <property type="match status" value="1"/>
</dbReference>
<keyword evidence="3" id="KW-0349">Heme</keyword>
<keyword evidence="5" id="KW-0503">Monooxygenase</keyword>
<accession>A0A914CGE1</accession>
<sequence length="422" mass="48710">MASILWIGLAALGLFIFYWKSIYEALCERHRLIKAMAKIPGPPAIPILGVTWMLKWKVEGLVDQLFEWFSIYTNEGVGAINLWLGPQPMVIVINAEYIKAVLESNTLISKGKEYSIIERWLGTGLLTSTGDKWRNRRKMLTPAFHFNILNSFVFSHDKEAQIFVNTIEKFSDNDKIFDIFPFVKRCALDIICETSMGTKINAQINYDHPYVMAVQRMNELSFLYTRMPWMWLKPIWYASGYGNEYDHTLKLVTDFTRKVIEERGREFRQNPPQHPTNGSIEGTKKRYAFLDLLLSVQDEGKLTTEDIREEVDTFMFEGHDTTSSGMGWTLWTLAHHPEIQEKVIQEIDAVFGDSNRPCTPDDLKELKYLENCIKESLRLFPPVPLFTRRVEEDVECEPTLAVAKRSILSNCAMRFTTASAHP</sequence>
<keyword evidence="5" id="KW-0560">Oxidoreductase</keyword>
<name>A0A914CGE1_9BILA</name>
<protein>
    <submittedName>
        <fullName evidence="7">Cytochrome P450</fullName>
    </submittedName>
</protein>
<dbReference type="GO" id="GO:0004497">
    <property type="term" value="F:monooxygenase activity"/>
    <property type="evidence" value="ECO:0007669"/>
    <property type="project" value="UniProtKB-KW"/>
</dbReference>
<dbReference type="InterPro" id="IPR002401">
    <property type="entry name" value="Cyt_P450_E_grp-I"/>
</dbReference>
<keyword evidence="6" id="KW-1185">Reference proteome</keyword>
<dbReference type="PANTHER" id="PTHR24291">
    <property type="entry name" value="CYTOCHROME P450 FAMILY 4"/>
    <property type="match status" value="1"/>
</dbReference>
<dbReference type="GO" id="GO:0016705">
    <property type="term" value="F:oxidoreductase activity, acting on paired donors, with incorporation or reduction of molecular oxygen"/>
    <property type="evidence" value="ECO:0007669"/>
    <property type="project" value="InterPro"/>
</dbReference>
<dbReference type="GO" id="GO:0005506">
    <property type="term" value="F:iron ion binding"/>
    <property type="evidence" value="ECO:0007669"/>
    <property type="project" value="InterPro"/>
</dbReference>
<dbReference type="Pfam" id="PF00067">
    <property type="entry name" value="p450"/>
    <property type="match status" value="1"/>
</dbReference>
<dbReference type="GO" id="GO:0020037">
    <property type="term" value="F:heme binding"/>
    <property type="evidence" value="ECO:0007669"/>
    <property type="project" value="InterPro"/>
</dbReference>
<keyword evidence="4" id="KW-0408">Iron</keyword>
<dbReference type="InterPro" id="IPR036396">
    <property type="entry name" value="Cyt_P450_sf"/>
</dbReference>
<evidence type="ECO:0000256" key="1">
    <source>
        <dbReference type="ARBA" id="ARBA00001971"/>
    </source>
</evidence>
<dbReference type="InterPro" id="IPR001128">
    <property type="entry name" value="Cyt_P450"/>
</dbReference>
<evidence type="ECO:0000313" key="6">
    <source>
        <dbReference type="Proteomes" id="UP000887540"/>
    </source>
</evidence>
<evidence type="ECO:0000256" key="3">
    <source>
        <dbReference type="ARBA" id="ARBA00022617"/>
    </source>
</evidence>
<dbReference type="Gene3D" id="1.10.630.10">
    <property type="entry name" value="Cytochrome P450"/>
    <property type="match status" value="1"/>
</dbReference>
<evidence type="ECO:0000313" key="7">
    <source>
        <dbReference type="WBParaSite" id="ACRNAN_scaffold10575.g16483.t1"/>
    </source>
</evidence>
<dbReference type="WBParaSite" id="ACRNAN_scaffold10575.g16483.t1">
    <property type="protein sequence ID" value="ACRNAN_scaffold10575.g16483.t1"/>
    <property type="gene ID" value="ACRNAN_scaffold10575.g16483"/>
</dbReference>
<evidence type="ECO:0000256" key="4">
    <source>
        <dbReference type="ARBA" id="ARBA00023004"/>
    </source>
</evidence>
<dbReference type="InterPro" id="IPR050196">
    <property type="entry name" value="Cytochrome_P450_Monoox"/>
</dbReference>
<organism evidence="6 7">
    <name type="scientific">Acrobeloides nanus</name>
    <dbReference type="NCBI Taxonomy" id="290746"/>
    <lineage>
        <taxon>Eukaryota</taxon>
        <taxon>Metazoa</taxon>
        <taxon>Ecdysozoa</taxon>
        <taxon>Nematoda</taxon>
        <taxon>Chromadorea</taxon>
        <taxon>Rhabditida</taxon>
        <taxon>Tylenchina</taxon>
        <taxon>Cephalobomorpha</taxon>
        <taxon>Cephaloboidea</taxon>
        <taxon>Cephalobidae</taxon>
        <taxon>Acrobeloides</taxon>
    </lineage>
</organism>